<dbReference type="EMBL" id="CP029287">
    <property type="protein sequence ID" value="AWS00719.1"/>
    <property type="molecule type" value="Genomic_DNA"/>
</dbReference>
<protein>
    <submittedName>
        <fullName evidence="1">DUF4898 domain-containing protein</fullName>
    </submittedName>
</protein>
<evidence type="ECO:0000313" key="2">
    <source>
        <dbReference type="Proteomes" id="UP000247586"/>
    </source>
</evidence>
<organism evidence="1 2">
    <name type="scientific">Metallosphaera hakonensis JCM 8857 = DSM 7519</name>
    <dbReference type="NCBI Taxonomy" id="1293036"/>
    <lineage>
        <taxon>Archaea</taxon>
        <taxon>Thermoproteota</taxon>
        <taxon>Thermoprotei</taxon>
        <taxon>Sulfolobales</taxon>
        <taxon>Sulfolobaceae</taxon>
        <taxon>Metallosphaera</taxon>
    </lineage>
</organism>
<dbReference type="AlphaFoldDB" id="A0A2U9IXA0"/>
<dbReference type="Proteomes" id="UP000247586">
    <property type="component" value="Chromosome"/>
</dbReference>
<reference evidence="2" key="3">
    <citation type="submission" date="2020-03" db="EMBL/GenBank/DDBJ databases">
        <title>Sequencing and Assembly of Multiple Reported Metal-Biooxidizing Members of the Extremely Thermoacidophilic Archaeal Family Sulfolobaceae.</title>
        <authorList>
            <person name="Counts J.A."/>
            <person name="Kelly R.M."/>
        </authorList>
    </citation>
    <scope>NUCLEOTIDE SEQUENCE [LARGE SCALE GENOMIC DNA]</scope>
    <source>
        <strain evidence="2">HO1-1</strain>
    </source>
</reference>
<proteinExistence type="predicted"/>
<dbReference type="InterPro" id="IPR032603">
    <property type="entry name" value="DUF4898"/>
</dbReference>
<reference evidence="2" key="2">
    <citation type="submission" date="2020-03" db="EMBL/GenBank/DDBJ databases">
        <title>Complete Genome Sequences of Extremely Thermoacidophilic, Metal-Mobilizing Type-Strain Members of the Archaeal Family Sulfolobaceae: Acidianus brierleyi DSM-1651T, Acidianus sulfidivorans DSM-18786T, Metallosphaera hakonensis DSM-7519T, and Metallosphaera prunae DSM-10039T.</title>
        <authorList>
            <person name="Counts J.A."/>
            <person name="Kelly R.M."/>
        </authorList>
    </citation>
    <scope>NUCLEOTIDE SEQUENCE [LARGE SCALE GENOMIC DNA]</scope>
    <source>
        <strain evidence="2">HO1-1</strain>
    </source>
</reference>
<name>A0A2U9IXA0_9CREN</name>
<reference evidence="1 2" key="1">
    <citation type="submission" date="2018-05" db="EMBL/GenBank/DDBJ databases">
        <title>Complete Genome Sequences of Extremely Thermoacidophilic, Metal-Mobilizing Type-Strain Members of the Archaeal Family Sulfolobaceae: Acidianus brierleyi DSM-1651T, Acidianus sulfidivorans DSM-18786T, Metallosphaera hakonensis DSM-7519T, and Metallosphaera prunae DSM-10039T.</title>
        <authorList>
            <person name="Counts J.A."/>
            <person name="Kelly R.M."/>
        </authorList>
    </citation>
    <scope>NUCLEOTIDE SEQUENCE [LARGE SCALE GENOMIC DNA]</scope>
    <source>
        <strain evidence="1 2">HO1-1</strain>
    </source>
</reference>
<accession>A0A2U9IXA0</accession>
<keyword evidence="2" id="KW-1185">Reference proteome</keyword>
<sequence length="104" mass="11208">MMADIVIRGGSEDLEPELLEFIISSLGVNSTPKKVPLKAVSNLGKMLGLILPKNTSKIVIVLSRDHLGSENTFASAAKSAFSGSSVTVLFSHKLDKDNMLVYFK</sequence>
<dbReference type="KEGG" id="mhk:DFR87_11660"/>
<dbReference type="OrthoDB" id="34406at2157"/>
<gene>
    <name evidence="1" type="ORF">DFR87_11660</name>
</gene>
<dbReference type="Pfam" id="PF16239">
    <property type="entry name" value="DUF4898"/>
    <property type="match status" value="1"/>
</dbReference>
<evidence type="ECO:0000313" key="1">
    <source>
        <dbReference type="EMBL" id="AWS00719.1"/>
    </source>
</evidence>